<reference evidence="1" key="1">
    <citation type="submission" date="2022-11" db="EMBL/GenBank/DDBJ databases">
        <title>Centuries of genome instability and evolution in soft-shell clam transmissible cancer (bioRxiv).</title>
        <authorList>
            <person name="Hart S.F.M."/>
            <person name="Yonemitsu M.A."/>
            <person name="Giersch R.M."/>
            <person name="Beal B.F."/>
            <person name="Arriagada G."/>
            <person name="Davis B.W."/>
            <person name="Ostrander E.A."/>
            <person name="Goff S.P."/>
            <person name="Metzger M.J."/>
        </authorList>
    </citation>
    <scope>NUCLEOTIDE SEQUENCE</scope>
    <source>
        <strain evidence="1">MELC-2E11</strain>
        <tissue evidence="1">Siphon/mantle</tissue>
    </source>
</reference>
<protein>
    <submittedName>
        <fullName evidence="1">Uncharacterized protein</fullName>
    </submittedName>
</protein>
<accession>A0ABY7DE20</accession>
<proteinExistence type="predicted"/>
<dbReference type="EMBL" id="CP111012">
    <property type="protein sequence ID" value="WAQ94318.1"/>
    <property type="molecule type" value="Genomic_DNA"/>
</dbReference>
<sequence>MIWDCRNNESFITKLTDNKTGCKFQKHSKVGSIREPKCTSSKLIKRVDRAFQVECALVHVK</sequence>
<organism evidence="1 2">
    <name type="scientific">Mya arenaria</name>
    <name type="common">Soft-shell clam</name>
    <dbReference type="NCBI Taxonomy" id="6604"/>
    <lineage>
        <taxon>Eukaryota</taxon>
        <taxon>Metazoa</taxon>
        <taxon>Spiralia</taxon>
        <taxon>Lophotrochozoa</taxon>
        <taxon>Mollusca</taxon>
        <taxon>Bivalvia</taxon>
        <taxon>Autobranchia</taxon>
        <taxon>Heteroconchia</taxon>
        <taxon>Euheterodonta</taxon>
        <taxon>Imparidentia</taxon>
        <taxon>Neoheterodontei</taxon>
        <taxon>Myida</taxon>
        <taxon>Myoidea</taxon>
        <taxon>Myidae</taxon>
        <taxon>Mya</taxon>
    </lineage>
</organism>
<evidence type="ECO:0000313" key="1">
    <source>
        <dbReference type="EMBL" id="WAQ94318.1"/>
    </source>
</evidence>
<evidence type="ECO:0000313" key="2">
    <source>
        <dbReference type="Proteomes" id="UP001164746"/>
    </source>
</evidence>
<name>A0ABY7DE20_MYAAR</name>
<keyword evidence="2" id="KW-1185">Reference proteome</keyword>
<dbReference type="Proteomes" id="UP001164746">
    <property type="component" value="Chromosome 1"/>
</dbReference>
<gene>
    <name evidence="1" type="ORF">MAR_006789</name>
</gene>